<dbReference type="Pfam" id="PF20478">
    <property type="entry name" value="P2RX7_C"/>
    <property type="match status" value="1"/>
</dbReference>
<evidence type="ECO:0000313" key="3">
    <source>
        <dbReference type="Proteomes" id="UP001249851"/>
    </source>
</evidence>
<keyword evidence="3" id="KW-1185">Reference proteome</keyword>
<evidence type="ECO:0000313" key="2">
    <source>
        <dbReference type="EMBL" id="KAK2565453.1"/>
    </source>
</evidence>
<reference evidence="2" key="2">
    <citation type="journal article" date="2023" name="Science">
        <title>Genomic signatures of disease resistance in endangered staghorn corals.</title>
        <authorList>
            <person name="Vollmer S.V."/>
            <person name="Selwyn J.D."/>
            <person name="Despard B.A."/>
            <person name="Roesel C.L."/>
        </authorList>
    </citation>
    <scope>NUCLEOTIDE SEQUENCE</scope>
    <source>
        <strain evidence="2">K2</strain>
    </source>
</reference>
<dbReference type="EMBL" id="JARQWQ010000019">
    <property type="protein sequence ID" value="KAK2565453.1"/>
    <property type="molecule type" value="Genomic_DNA"/>
</dbReference>
<organism evidence="2 3">
    <name type="scientific">Acropora cervicornis</name>
    <name type="common">Staghorn coral</name>
    <dbReference type="NCBI Taxonomy" id="6130"/>
    <lineage>
        <taxon>Eukaryota</taxon>
        <taxon>Metazoa</taxon>
        <taxon>Cnidaria</taxon>
        <taxon>Anthozoa</taxon>
        <taxon>Hexacorallia</taxon>
        <taxon>Scleractinia</taxon>
        <taxon>Astrocoeniina</taxon>
        <taxon>Acroporidae</taxon>
        <taxon>Acropora</taxon>
    </lineage>
</organism>
<reference evidence="2" key="1">
    <citation type="journal article" date="2023" name="G3 (Bethesda)">
        <title>Whole genome assembly and annotation of the endangered Caribbean coral Acropora cervicornis.</title>
        <authorList>
            <person name="Selwyn J.D."/>
            <person name="Vollmer S.V."/>
        </authorList>
    </citation>
    <scope>NUCLEOTIDE SEQUENCE</scope>
    <source>
        <strain evidence="2">K2</strain>
    </source>
</reference>
<dbReference type="PANTHER" id="PTHR36981:SF1">
    <property type="entry name" value="P2X PURINORECEPTOR 7 INTRACELLULAR DOMAIN-CONTAINING PROTEIN"/>
    <property type="match status" value="1"/>
</dbReference>
<dbReference type="Proteomes" id="UP001249851">
    <property type="component" value="Unassembled WGS sequence"/>
</dbReference>
<gene>
    <name evidence="2" type="ORF">P5673_010516</name>
</gene>
<name>A0AAD9QQ74_ACRCE</name>
<protein>
    <recommendedName>
        <fullName evidence="1">P2X purinoreceptor 7 intracellular domain-containing protein</fullName>
    </recommendedName>
</protein>
<sequence>MSSSSDFSSSSSGSEAEEIFYEEIVEFSGIVPYDEDLEPLATPEEAAEHEARMTEEAEIERLYQARFTQEVELAAWCLCSNCSVALATKAEECQCCQEIDRCGEGMDQFGDPKRCITLHPGFKEVCLSKHVLEVAALGLKTKSGKSYKTMFIQGQRTEEEFLRAVAYRQFTRLLWDYIGSSRHYPLPCCAYNKIRKHFPDEKGQYRGFEDDDI</sequence>
<proteinExistence type="predicted"/>
<dbReference type="PANTHER" id="PTHR36981">
    <property type="entry name" value="ZGC:195170"/>
    <property type="match status" value="1"/>
</dbReference>
<feature type="domain" description="P2X purinoreceptor 7 intracellular" evidence="1">
    <location>
        <begin position="40"/>
        <end position="209"/>
    </location>
</feature>
<evidence type="ECO:0000259" key="1">
    <source>
        <dbReference type="Pfam" id="PF20478"/>
    </source>
</evidence>
<dbReference type="AlphaFoldDB" id="A0AAD9QQ74"/>
<accession>A0AAD9QQ74</accession>
<dbReference type="InterPro" id="IPR046815">
    <property type="entry name" value="P2RX7_C"/>
</dbReference>
<comment type="caution">
    <text evidence="2">The sequence shown here is derived from an EMBL/GenBank/DDBJ whole genome shotgun (WGS) entry which is preliminary data.</text>
</comment>